<dbReference type="Proteomes" id="UP000189674">
    <property type="component" value="Chromosome"/>
</dbReference>
<dbReference type="STRING" id="1936003.STSP2_00655"/>
<reference evidence="2" key="1">
    <citation type="submission" date="2017-02" db="EMBL/GenBank/DDBJ databases">
        <title>Comparative genomics and description of representatives of a novel lineage of planctomycetes thriving in anoxic sediments.</title>
        <authorList>
            <person name="Spring S."/>
            <person name="Bunk B."/>
            <person name="Sproer C."/>
        </authorList>
    </citation>
    <scope>NUCLEOTIDE SEQUENCE [LARGE SCALE GENOMIC DNA]</scope>
    <source>
        <strain evidence="2">ST-NAGAB-D1</strain>
    </source>
</reference>
<sequence>MAKQNKSVKWSDVKKVLSNRDRKELLALIKDLYSLNKQNKTFVQARYSLIDQVRPYKAIIKDCISIDLDRPIDLAGAKKAISQYRKAVGDHEGVLELMVFYVECGNDLTCEYGDINEQFYYSLESVFEKALKTLTQSDDDTVEKFLPRLDAVVEKAQGIGWGYYDTILSLLCDYFPPDE</sequence>
<dbReference type="EMBL" id="CP019791">
    <property type="protein sequence ID" value="AQT67507.1"/>
    <property type="molecule type" value="Genomic_DNA"/>
</dbReference>
<keyword evidence="2" id="KW-1185">Reference proteome</keyword>
<dbReference type="AlphaFoldDB" id="A0A1U9NI96"/>
<dbReference type="OrthoDB" id="1550996at2"/>
<gene>
    <name evidence="1" type="ORF">STSP2_00655</name>
</gene>
<organism evidence="1 2">
    <name type="scientific">Anaerohalosphaera lusitana</name>
    <dbReference type="NCBI Taxonomy" id="1936003"/>
    <lineage>
        <taxon>Bacteria</taxon>
        <taxon>Pseudomonadati</taxon>
        <taxon>Planctomycetota</taxon>
        <taxon>Phycisphaerae</taxon>
        <taxon>Sedimentisphaerales</taxon>
        <taxon>Anaerohalosphaeraceae</taxon>
        <taxon>Anaerohalosphaera</taxon>
    </lineage>
</organism>
<evidence type="ECO:0000313" key="1">
    <source>
        <dbReference type="EMBL" id="AQT67507.1"/>
    </source>
</evidence>
<dbReference type="KEGG" id="alus:STSP2_00655"/>
<protein>
    <submittedName>
        <fullName evidence="1">Uncharacterized protein</fullName>
    </submittedName>
</protein>
<evidence type="ECO:0000313" key="2">
    <source>
        <dbReference type="Proteomes" id="UP000189674"/>
    </source>
</evidence>
<name>A0A1U9NI96_9BACT</name>
<proteinExistence type="predicted"/>
<accession>A0A1U9NI96</accession>
<dbReference type="RefSeq" id="WP_146659776.1">
    <property type="nucleotide sequence ID" value="NZ_CP019791.1"/>
</dbReference>